<name>A0A7G7VLH9_9FIRM</name>
<evidence type="ECO:0000256" key="3">
    <source>
        <dbReference type="ARBA" id="ARBA00022679"/>
    </source>
</evidence>
<dbReference type="Gene3D" id="1.10.10.60">
    <property type="entry name" value="Homeodomain-like"/>
    <property type="match status" value="1"/>
</dbReference>
<dbReference type="GO" id="GO:0001216">
    <property type="term" value="F:DNA-binding transcription activator activity"/>
    <property type="evidence" value="ECO:0007669"/>
    <property type="project" value="InterPro"/>
</dbReference>
<organism evidence="11 12">
    <name type="scientific">Selenomonas timonae</name>
    <dbReference type="NCBI Taxonomy" id="2754044"/>
    <lineage>
        <taxon>Bacteria</taxon>
        <taxon>Bacillati</taxon>
        <taxon>Bacillota</taxon>
        <taxon>Negativicutes</taxon>
        <taxon>Selenomonadales</taxon>
        <taxon>Selenomonadaceae</taxon>
        <taxon>Selenomonas</taxon>
    </lineage>
</organism>
<proteinExistence type="inferred from homology"/>
<dbReference type="InterPro" id="IPR000394">
    <property type="entry name" value="RNA_pol_sigma_54"/>
</dbReference>
<dbReference type="Pfam" id="PF00309">
    <property type="entry name" value="Sigma54_AID"/>
    <property type="match status" value="1"/>
</dbReference>
<evidence type="ECO:0000256" key="6">
    <source>
        <dbReference type="ARBA" id="ARBA00023082"/>
    </source>
</evidence>
<dbReference type="Pfam" id="PF04963">
    <property type="entry name" value="Sigma54_CBD"/>
    <property type="match status" value="1"/>
</dbReference>
<dbReference type="PROSITE" id="PS50044">
    <property type="entry name" value="SIGMA54_3"/>
    <property type="match status" value="1"/>
</dbReference>
<feature type="domain" description="RNA polymerase sigma factor 54 core-binding" evidence="10">
    <location>
        <begin position="110"/>
        <end position="288"/>
    </location>
</feature>
<dbReference type="AlphaFoldDB" id="A0A7G7VLH9"/>
<dbReference type="GO" id="GO:0000428">
    <property type="term" value="C:DNA-directed RNA polymerase complex"/>
    <property type="evidence" value="ECO:0007669"/>
    <property type="project" value="UniProtKB-KW"/>
</dbReference>
<evidence type="ECO:0000256" key="1">
    <source>
        <dbReference type="ARBA" id="ARBA00008798"/>
    </source>
</evidence>
<sequence length="458" mass="50498">MKGGLSLRLTQETKQTQSLVMTAQLQQAIRILQLSTPELQEEIEHAFLENPLLEMEDADPVQESASTYEAAERSLAEERDFFAAPYDADDFYEAETAHEQRELSAPVALTLEEELLREVDIRFADLREKAIAVFLVGSLDERGYLVVPLAEAARATGADEAEVEHILGILQSFEPAGIGARDLTECMRLQAERAGIYEGLLRAMIERHLRAVADGRYRAIAHAEGAALADVQTAVDILRTFSPKPGSAYGKEAPAYIRPDVRLTVTDGRFELAVCNEQLPRLRVSRLYRNTAEMDAETRDYIAQRIYAARALIRSIEQRGETLRRVAEELVRRQTDFVLHGTGALRPLTMQTVAAALGMHESTVSRAVANKYIDLPRGLVPLKSFFSSAVGTEAGAHSAGEVRAAIGAIIAAEDAAKPLSDAHIAEMLAARGISAARRTVMKYREQLGIPSSAKRRRY</sequence>
<evidence type="ECO:0000256" key="7">
    <source>
        <dbReference type="ARBA" id="ARBA00023125"/>
    </source>
</evidence>
<dbReference type="PANTHER" id="PTHR32248">
    <property type="entry name" value="RNA POLYMERASE SIGMA-54 FACTOR"/>
    <property type="match status" value="1"/>
</dbReference>
<keyword evidence="5" id="KW-0805">Transcription regulation</keyword>
<comment type="similarity">
    <text evidence="1">Belongs to the sigma-54 factor family.</text>
</comment>
<accession>A0A7G7VLH9</accession>
<dbReference type="InterPro" id="IPR007046">
    <property type="entry name" value="RNA_pol_sigma_54_core-bd"/>
</dbReference>
<dbReference type="Proteomes" id="UP000515480">
    <property type="component" value="Chromosome"/>
</dbReference>
<dbReference type="EMBL" id="CP060204">
    <property type="protein sequence ID" value="QNH54972.1"/>
    <property type="molecule type" value="Genomic_DNA"/>
</dbReference>
<evidence type="ECO:0000256" key="5">
    <source>
        <dbReference type="ARBA" id="ARBA00023015"/>
    </source>
</evidence>
<dbReference type="PROSITE" id="PS00717">
    <property type="entry name" value="SIGMA54_1"/>
    <property type="match status" value="1"/>
</dbReference>
<evidence type="ECO:0000256" key="2">
    <source>
        <dbReference type="ARBA" id="ARBA00022478"/>
    </source>
</evidence>
<keyword evidence="4" id="KW-0548">Nucleotidyltransferase</keyword>
<dbReference type="Gene3D" id="1.10.10.1330">
    <property type="entry name" value="RNA polymerase sigma-54 factor, core-binding domain"/>
    <property type="match status" value="1"/>
</dbReference>
<dbReference type="InterPro" id="IPR007634">
    <property type="entry name" value="RNA_pol_sigma_54_DNA-bd"/>
</dbReference>
<evidence type="ECO:0000259" key="9">
    <source>
        <dbReference type="Pfam" id="PF04552"/>
    </source>
</evidence>
<keyword evidence="8" id="KW-0804">Transcription</keyword>
<protein>
    <submittedName>
        <fullName evidence="11">RNA polymerase factor sigma-54</fullName>
    </submittedName>
</protein>
<dbReference type="GO" id="GO:0006352">
    <property type="term" value="P:DNA-templated transcription initiation"/>
    <property type="evidence" value="ECO:0007669"/>
    <property type="project" value="InterPro"/>
</dbReference>
<feature type="domain" description="RNA polymerase sigma factor 54 DNA-binding" evidence="9">
    <location>
        <begin position="300"/>
        <end position="457"/>
    </location>
</feature>
<dbReference type="NCBIfam" id="TIGR02395">
    <property type="entry name" value="rpoN_sigma"/>
    <property type="match status" value="1"/>
</dbReference>
<dbReference type="GO" id="GO:0016987">
    <property type="term" value="F:sigma factor activity"/>
    <property type="evidence" value="ECO:0007669"/>
    <property type="project" value="UniProtKB-KW"/>
</dbReference>
<dbReference type="PRINTS" id="PR00045">
    <property type="entry name" value="SIGMA54FCT"/>
</dbReference>
<keyword evidence="12" id="KW-1185">Reference proteome</keyword>
<evidence type="ECO:0000313" key="12">
    <source>
        <dbReference type="Proteomes" id="UP000515480"/>
    </source>
</evidence>
<gene>
    <name evidence="11" type="primary">rpoN</name>
    <name evidence="11" type="ORF">H1B31_03185</name>
</gene>
<evidence type="ECO:0000313" key="11">
    <source>
        <dbReference type="EMBL" id="QNH54972.1"/>
    </source>
</evidence>
<evidence type="ECO:0000256" key="4">
    <source>
        <dbReference type="ARBA" id="ARBA00022695"/>
    </source>
</evidence>
<keyword evidence="6" id="KW-0731">Sigma factor</keyword>
<reference evidence="11 12" key="1">
    <citation type="submission" date="2020-07" db="EMBL/GenBank/DDBJ databases">
        <title>Complete genome and description of Selenomonas timonensis sp. nov., a new bacterium isolated from a gingivitis subject.</title>
        <authorList>
            <person name="Antezack A."/>
        </authorList>
    </citation>
    <scope>NUCLEOTIDE SEQUENCE [LARGE SCALE GENOMIC DNA]</scope>
    <source>
        <strain evidence="11 12">Marseille-Q3039</strain>
    </source>
</reference>
<keyword evidence="2" id="KW-0240">DNA-directed RNA polymerase</keyword>
<dbReference type="InterPro" id="IPR038709">
    <property type="entry name" value="RpoN_core-bd_sf"/>
</dbReference>
<keyword evidence="7" id="KW-0238">DNA-binding</keyword>
<evidence type="ECO:0000256" key="8">
    <source>
        <dbReference type="ARBA" id="ARBA00023163"/>
    </source>
</evidence>
<dbReference type="KEGG" id="stim:H1B31_03185"/>
<dbReference type="Pfam" id="PF04552">
    <property type="entry name" value="Sigma54_DBD"/>
    <property type="match status" value="1"/>
</dbReference>
<dbReference type="GO" id="GO:0003677">
    <property type="term" value="F:DNA binding"/>
    <property type="evidence" value="ECO:0007669"/>
    <property type="project" value="UniProtKB-KW"/>
</dbReference>
<evidence type="ECO:0000259" key="10">
    <source>
        <dbReference type="Pfam" id="PF04963"/>
    </source>
</evidence>
<dbReference type="PANTHER" id="PTHR32248:SF4">
    <property type="entry name" value="RNA POLYMERASE SIGMA-54 FACTOR"/>
    <property type="match status" value="1"/>
</dbReference>
<dbReference type="GO" id="GO:0016779">
    <property type="term" value="F:nucleotidyltransferase activity"/>
    <property type="evidence" value="ECO:0007669"/>
    <property type="project" value="UniProtKB-KW"/>
</dbReference>
<keyword evidence="3" id="KW-0808">Transferase</keyword>
<dbReference type="PIRSF" id="PIRSF000774">
    <property type="entry name" value="RpoN"/>
    <property type="match status" value="1"/>
</dbReference>